<gene>
    <name evidence="1" type="ORF">N5C70_09980</name>
</gene>
<evidence type="ECO:0000313" key="2">
    <source>
        <dbReference type="Proteomes" id="UP001160152"/>
    </source>
</evidence>
<name>A0ABD4YCN2_9PSED</name>
<organism evidence="1 2">
    <name type="scientific">Pseudomonas juntendi</name>
    <dbReference type="NCBI Taxonomy" id="2666183"/>
    <lineage>
        <taxon>Bacteria</taxon>
        <taxon>Pseudomonadati</taxon>
        <taxon>Pseudomonadota</taxon>
        <taxon>Gammaproteobacteria</taxon>
        <taxon>Pseudomonadales</taxon>
        <taxon>Pseudomonadaceae</taxon>
        <taxon>Pseudomonas</taxon>
    </lineage>
</organism>
<dbReference type="AlphaFoldDB" id="A0ABD4YCN2"/>
<sequence>MGFFTQQEEGALAIRRMSLHVVGAKTFEAMAERKLEHTEFFKTKIVEHAADAVFTFKTNSTTKIELEAIADGSTTFERGAQSLARAFNTLHKGGSADGVLCMFELDVGSADTVIYSLIKYDYKLALEQDGAKPEAALRRIVTALIDDKRAVQKTALIRVVNGIADNTVSARDRKRQAPDLADYFEAFLGVARAISDHELSETATVLLRRTLQACKDLVPDRDVGKAFRMAKGILGKRLKVDEDAIVEAVLASAGDPTDDKIVQRLERETRRRVRESKLHHIEFKPDRAVLRQPATRKLRTVEGVTVIFPDIENSPNVVIEPLAGGATRIVIETKEITENGLVAERPR</sequence>
<evidence type="ECO:0008006" key="3">
    <source>
        <dbReference type="Google" id="ProtNLM"/>
    </source>
</evidence>
<accession>A0ABD4YCN2</accession>
<comment type="caution">
    <text evidence="1">The sequence shown here is derived from an EMBL/GenBank/DDBJ whole genome shotgun (WGS) entry which is preliminary data.</text>
</comment>
<dbReference type="Proteomes" id="UP001160152">
    <property type="component" value="Unassembled WGS sequence"/>
</dbReference>
<proteinExistence type="predicted"/>
<dbReference type="RefSeq" id="WP_125855592.1">
    <property type="nucleotide sequence ID" value="NZ_JAOCBV010000001.1"/>
</dbReference>
<evidence type="ECO:0000313" key="1">
    <source>
        <dbReference type="EMBL" id="MDH0757045.1"/>
    </source>
</evidence>
<dbReference type="EMBL" id="JAOCBV010000001">
    <property type="protein sequence ID" value="MDH0757045.1"/>
    <property type="molecule type" value="Genomic_DNA"/>
</dbReference>
<reference evidence="1 2" key="1">
    <citation type="submission" date="2022-09" db="EMBL/GenBank/DDBJ databases">
        <title>Intensive care unit water sources are persistently colonized with multi-drug resistant bacteria and are the site of extensive horizontal gene transfer of antibiotic resistance genes.</title>
        <authorList>
            <person name="Diorio-Toth L."/>
        </authorList>
    </citation>
    <scope>NUCLEOTIDE SEQUENCE [LARGE SCALE GENOMIC DNA]</scope>
    <source>
        <strain evidence="1 2">GD03901</strain>
    </source>
</reference>
<protein>
    <recommendedName>
        <fullName evidence="3">Nucleoid associated protein NdpA</fullName>
    </recommendedName>
</protein>